<evidence type="ECO:0000256" key="6">
    <source>
        <dbReference type="ARBA" id="ARBA00022679"/>
    </source>
</evidence>
<dbReference type="InterPro" id="IPR004045">
    <property type="entry name" value="Glutathione_S-Trfase_N"/>
</dbReference>
<keyword evidence="5" id="KW-0963">Cytoplasm</keyword>
<dbReference type="SFLD" id="SFLDG01153">
    <property type="entry name" value="Main.4:_Theta-like"/>
    <property type="match status" value="1"/>
</dbReference>
<dbReference type="PROSITE" id="PS50404">
    <property type="entry name" value="GST_NTER"/>
    <property type="match status" value="1"/>
</dbReference>
<dbReference type="EC" id="2.5.1.18" evidence="4"/>
<evidence type="ECO:0000256" key="7">
    <source>
        <dbReference type="ARBA" id="ARBA00047960"/>
    </source>
</evidence>
<dbReference type="Pfam" id="PF02798">
    <property type="entry name" value="GST_N"/>
    <property type="match status" value="1"/>
</dbReference>
<comment type="subcellular location">
    <subcellularLocation>
        <location evidence="1">Cytoplasm</location>
    </subcellularLocation>
</comment>
<dbReference type="SFLD" id="SFLDG00358">
    <property type="entry name" value="Main_(cytGST)"/>
    <property type="match status" value="1"/>
</dbReference>
<dbReference type="AlphaFoldDB" id="A0A146M2Q0"/>
<evidence type="ECO:0000256" key="3">
    <source>
        <dbReference type="ARBA" id="ARBA00011738"/>
    </source>
</evidence>
<protein>
    <recommendedName>
        <fullName evidence="4">glutathione transferase</fullName>
        <ecNumber evidence="4">2.5.1.18</ecNumber>
    </recommendedName>
</protein>
<comment type="subunit">
    <text evidence="3">Homodimer.</text>
</comment>
<proteinExistence type="inferred from homology"/>
<dbReference type="CDD" id="cd03050">
    <property type="entry name" value="GST_N_Theta"/>
    <property type="match status" value="1"/>
</dbReference>
<dbReference type="InterPro" id="IPR010987">
    <property type="entry name" value="Glutathione-S-Trfase_C-like"/>
</dbReference>
<keyword evidence="6 10" id="KW-0808">Transferase</keyword>
<dbReference type="FunFam" id="1.20.1050.10:FF:000008">
    <property type="entry name" value="Glutathione S-transferase theta-1"/>
    <property type="match status" value="1"/>
</dbReference>
<comment type="similarity">
    <text evidence="2">Belongs to the GST superfamily. Theta family.</text>
</comment>
<evidence type="ECO:0000259" key="8">
    <source>
        <dbReference type="PROSITE" id="PS50404"/>
    </source>
</evidence>
<dbReference type="InterPro" id="IPR036282">
    <property type="entry name" value="Glutathione-S-Trfase_C_sf"/>
</dbReference>
<name>A0A146M2Q0_LYGHE</name>
<evidence type="ECO:0000313" key="10">
    <source>
        <dbReference type="EMBL" id="JAQ13047.1"/>
    </source>
</evidence>
<evidence type="ECO:0000256" key="5">
    <source>
        <dbReference type="ARBA" id="ARBA00022490"/>
    </source>
</evidence>
<dbReference type="EMBL" id="GDHC01005582">
    <property type="protein sequence ID" value="JAQ13047.1"/>
    <property type="molecule type" value="Transcribed_RNA"/>
</dbReference>
<dbReference type="PROSITE" id="PS50405">
    <property type="entry name" value="GST_CTER"/>
    <property type="match status" value="1"/>
</dbReference>
<accession>A0A146M2Q0</accession>
<dbReference type="Gene3D" id="3.40.30.10">
    <property type="entry name" value="Glutaredoxin"/>
    <property type="match status" value="1"/>
</dbReference>
<dbReference type="InterPro" id="IPR036249">
    <property type="entry name" value="Thioredoxin-like_sf"/>
</dbReference>
<dbReference type="InterPro" id="IPR004046">
    <property type="entry name" value="GST_C"/>
</dbReference>
<dbReference type="PANTHER" id="PTHR43917">
    <property type="match status" value="1"/>
</dbReference>
<dbReference type="InterPro" id="IPR040079">
    <property type="entry name" value="Glutathione_S-Trfase"/>
</dbReference>
<dbReference type="SFLD" id="SFLDS00019">
    <property type="entry name" value="Glutathione_Transferase_(cytos"/>
    <property type="match status" value="1"/>
</dbReference>
<evidence type="ECO:0000259" key="9">
    <source>
        <dbReference type="PROSITE" id="PS50405"/>
    </source>
</evidence>
<dbReference type="GO" id="GO:0005737">
    <property type="term" value="C:cytoplasm"/>
    <property type="evidence" value="ECO:0007669"/>
    <property type="project" value="UniProtKB-SubCell"/>
</dbReference>
<dbReference type="Pfam" id="PF00043">
    <property type="entry name" value="GST_C"/>
    <property type="match status" value="1"/>
</dbReference>
<dbReference type="GO" id="GO:0006749">
    <property type="term" value="P:glutathione metabolic process"/>
    <property type="evidence" value="ECO:0007669"/>
    <property type="project" value="TreeGrafter"/>
</dbReference>
<dbReference type="InterPro" id="IPR040075">
    <property type="entry name" value="GST_N_Theta"/>
</dbReference>
<dbReference type="FunFam" id="3.40.30.10:FF:000176">
    <property type="entry name" value="Glutathione S-transferase theta-1"/>
    <property type="match status" value="1"/>
</dbReference>
<evidence type="ECO:0000256" key="1">
    <source>
        <dbReference type="ARBA" id="ARBA00004496"/>
    </source>
</evidence>
<reference evidence="10" key="1">
    <citation type="journal article" date="2016" name="Gigascience">
        <title>De novo construction of an expanded transcriptome assembly for the western tarnished plant bug, Lygus hesperus.</title>
        <authorList>
            <person name="Tassone E.E."/>
            <person name="Geib S.M."/>
            <person name="Hall B."/>
            <person name="Fabrick J.A."/>
            <person name="Brent C.S."/>
            <person name="Hull J.J."/>
        </authorList>
    </citation>
    <scope>NUCLEOTIDE SEQUENCE</scope>
</reference>
<organism evidence="10">
    <name type="scientific">Lygus hesperus</name>
    <name type="common">Western plant bug</name>
    <dbReference type="NCBI Taxonomy" id="30085"/>
    <lineage>
        <taxon>Eukaryota</taxon>
        <taxon>Metazoa</taxon>
        <taxon>Ecdysozoa</taxon>
        <taxon>Arthropoda</taxon>
        <taxon>Hexapoda</taxon>
        <taxon>Insecta</taxon>
        <taxon>Pterygota</taxon>
        <taxon>Neoptera</taxon>
        <taxon>Paraneoptera</taxon>
        <taxon>Hemiptera</taxon>
        <taxon>Heteroptera</taxon>
        <taxon>Panheteroptera</taxon>
        <taxon>Cimicomorpha</taxon>
        <taxon>Miridae</taxon>
        <taxon>Mirini</taxon>
        <taxon>Lygus</taxon>
    </lineage>
</organism>
<sequence length="238" mass="27405">MVSRLFSSKAATPIKLYIDTMSQPCRALDIFLKINKLPYEPINVSLGKFEHMTEEFEKLNPFKKVPVMDEGGFILTESVAIFRHLCRKYKVAENWYPKDDVKRARVDEYLEWQHIGVRAPCALYVWAVFFTPTITGQTSSPRQVESRKNSMIKACDDLNDVWLKDKPFVAGQEISFADLLAACEVEELILTDYNPREGRPKLAAWLDRVRAETNPYYDEAHERINKLAKKLGAGRAKL</sequence>
<evidence type="ECO:0000256" key="4">
    <source>
        <dbReference type="ARBA" id="ARBA00012452"/>
    </source>
</evidence>
<feature type="domain" description="GST N-terminal" evidence="8">
    <location>
        <begin position="12"/>
        <end position="93"/>
    </location>
</feature>
<dbReference type="InterPro" id="IPR040077">
    <property type="entry name" value="GST_C_Theta"/>
</dbReference>
<dbReference type="CDD" id="cd03183">
    <property type="entry name" value="GST_C_Theta"/>
    <property type="match status" value="1"/>
</dbReference>
<dbReference type="InterPro" id="IPR051369">
    <property type="entry name" value="GST_Theta"/>
</dbReference>
<dbReference type="PANTHER" id="PTHR43917:SF8">
    <property type="entry name" value="GH16740P-RELATED"/>
    <property type="match status" value="1"/>
</dbReference>
<dbReference type="SUPFAM" id="SSF52833">
    <property type="entry name" value="Thioredoxin-like"/>
    <property type="match status" value="1"/>
</dbReference>
<comment type="catalytic activity">
    <reaction evidence="7">
        <text>RX + glutathione = an S-substituted glutathione + a halide anion + H(+)</text>
        <dbReference type="Rhea" id="RHEA:16437"/>
        <dbReference type="ChEBI" id="CHEBI:15378"/>
        <dbReference type="ChEBI" id="CHEBI:16042"/>
        <dbReference type="ChEBI" id="CHEBI:17792"/>
        <dbReference type="ChEBI" id="CHEBI:57925"/>
        <dbReference type="ChEBI" id="CHEBI:90779"/>
        <dbReference type="EC" id="2.5.1.18"/>
    </reaction>
</comment>
<evidence type="ECO:0000256" key="2">
    <source>
        <dbReference type="ARBA" id="ARBA00009899"/>
    </source>
</evidence>
<dbReference type="Gene3D" id="1.20.1050.10">
    <property type="match status" value="1"/>
</dbReference>
<feature type="domain" description="GST C-terminal" evidence="9">
    <location>
        <begin position="99"/>
        <end position="231"/>
    </location>
</feature>
<dbReference type="GO" id="GO:0004364">
    <property type="term" value="F:glutathione transferase activity"/>
    <property type="evidence" value="ECO:0007669"/>
    <property type="project" value="UniProtKB-EC"/>
</dbReference>
<dbReference type="SUPFAM" id="SSF47616">
    <property type="entry name" value="GST C-terminal domain-like"/>
    <property type="match status" value="1"/>
</dbReference>
<gene>
    <name evidence="10" type="primary">GSTT1_0</name>
    <name evidence="10" type="ORF">g.47516</name>
</gene>